<sequence length="375" mass="42362">MTVVTKNDVASMDDLMLPFKAIERTLKFSVNDHRKWWQKTGPLLASLMTSAGYNSQSQSHYLMFFYKSVVPYLGPYPQTYRSAIAHNELPLEFSINFQQKGGAKPVIRVAVEPVSSISGTDEDPFNLSPIGEYLSHLKDISVKGYDDRVFNYFYPRHTLDGNECKILQDRNESIRERSQAAFGFDLKPHGICVKGYTFPGVKCHANGTDLNTVAIESVQEFLGDADSHGALNMIKHYVETTDERSKFGFVYSNDCVTPEDSRHKLYGRTVDISWNKVREIWSLGGRMTSTSESERGLEHLQRLSELLQIGTHPLGIHLVWNYEIKAGLSVPTTKIYFPVFGLNDQKNVCAIAQYLTEIGLGQYGDAYEQSVRDSL</sequence>
<dbReference type="Pfam" id="PF11991">
    <property type="entry name" value="Trp_DMAT"/>
    <property type="match status" value="1"/>
</dbReference>
<comment type="similarity">
    <text evidence="1">Belongs to the tryptophan dimethylallyltransferase family.</text>
</comment>
<keyword evidence="4" id="KW-1185">Reference proteome</keyword>
<dbReference type="GO" id="GO:0016765">
    <property type="term" value="F:transferase activity, transferring alkyl or aryl (other than methyl) groups"/>
    <property type="evidence" value="ECO:0007669"/>
    <property type="project" value="InterPro"/>
</dbReference>
<comment type="caution">
    <text evidence="3">The sequence shown here is derived from an EMBL/GenBank/DDBJ whole genome shotgun (WGS) entry which is preliminary data.</text>
</comment>
<evidence type="ECO:0000256" key="2">
    <source>
        <dbReference type="ARBA" id="ARBA00022679"/>
    </source>
</evidence>
<dbReference type="SFLD" id="SFLDS00036">
    <property type="entry name" value="Aromatic_Prenyltransferase"/>
    <property type="match status" value="1"/>
</dbReference>
<evidence type="ECO:0008006" key="5">
    <source>
        <dbReference type="Google" id="ProtNLM"/>
    </source>
</evidence>
<dbReference type="GO" id="GO:0009820">
    <property type="term" value="P:alkaloid metabolic process"/>
    <property type="evidence" value="ECO:0007669"/>
    <property type="project" value="InterPro"/>
</dbReference>
<dbReference type="NCBIfam" id="TIGR03429">
    <property type="entry name" value="arom_pren_DMATS"/>
    <property type="match status" value="1"/>
</dbReference>
<dbReference type="Proteomes" id="UP000191285">
    <property type="component" value="Unassembled WGS sequence"/>
</dbReference>
<dbReference type="PANTHER" id="PTHR40627:SF3">
    <property type="entry name" value="PRENYLTRANSFERASE ASQH2-RELATED"/>
    <property type="match status" value="1"/>
</dbReference>
<protein>
    <recommendedName>
        <fullName evidence="5">Aromatic prenyltransferase</fullName>
    </recommendedName>
</protein>
<name>A0A1V6TGS5_9EURO</name>
<evidence type="ECO:0000256" key="1">
    <source>
        <dbReference type="ARBA" id="ARBA00010209"/>
    </source>
</evidence>
<dbReference type="InterPro" id="IPR017795">
    <property type="entry name" value="ABBA_NscD-like"/>
</dbReference>
<keyword evidence="2" id="KW-0808">Transferase</keyword>
<dbReference type="PANTHER" id="PTHR40627">
    <property type="entry name" value="INDOLE PRENYLTRANSFERASE TDIB-RELATED"/>
    <property type="match status" value="1"/>
</dbReference>
<evidence type="ECO:0000313" key="4">
    <source>
        <dbReference type="Proteomes" id="UP000191285"/>
    </source>
</evidence>
<dbReference type="AlphaFoldDB" id="A0A1V6TGS5"/>
<gene>
    <name evidence="3" type="ORF">PENSTE_c006G00581</name>
</gene>
<accession>A0A1V6TGS5</accession>
<evidence type="ECO:0000313" key="3">
    <source>
        <dbReference type="EMBL" id="OQE25204.1"/>
    </source>
</evidence>
<dbReference type="InterPro" id="IPR033964">
    <property type="entry name" value="ABBA"/>
</dbReference>
<dbReference type="OrthoDB" id="5392033at2759"/>
<reference evidence="4" key="1">
    <citation type="journal article" date="2017" name="Nat. Microbiol.">
        <title>Global analysis of biosynthetic gene clusters reveals vast potential of secondary metabolite production in Penicillium species.</title>
        <authorList>
            <person name="Nielsen J.C."/>
            <person name="Grijseels S."/>
            <person name="Prigent S."/>
            <person name="Ji B."/>
            <person name="Dainat J."/>
            <person name="Nielsen K.F."/>
            <person name="Frisvad J.C."/>
            <person name="Workman M."/>
            <person name="Nielsen J."/>
        </authorList>
    </citation>
    <scope>NUCLEOTIDE SEQUENCE [LARGE SCALE GENOMIC DNA]</scope>
    <source>
        <strain evidence="4">IBT 24891</strain>
    </source>
</reference>
<proteinExistence type="inferred from homology"/>
<dbReference type="EMBL" id="MLKD01000006">
    <property type="protein sequence ID" value="OQE25204.1"/>
    <property type="molecule type" value="Genomic_DNA"/>
</dbReference>
<dbReference type="CDD" id="cd13929">
    <property type="entry name" value="PT-DMATS_CymD"/>
    <property type="match status" value="1"/>
</dbReference>
<organism evidence="3 4">
    <name type="scientific">Penicillium steckii</name>
    <dbReference type="NCBI Taxonomy" id="303698"/>
    <lineage>
        <taxon>Eukaryota</taxon>
        <taxon>Fungi</taxon>
        <taxon>Dikarya</taxon>
        <taxon>Ascomycota</taxon>
        <taxon>Pezizomycotina</taxon>
        <taxon>Eurotiomycetes</taxon>
        <taxon>Eurotiomycetidae</taxon>
        <taxon>Eurotiales</taxon>
        <taxon>Aspergillaceae</taxon>
        <taxon>Penicillium</taxon>
    </lineage>
</organism>